<keyword evidence="14" id="KW-1185">Reference proteome</keyword>
<evidence type="ECO:0000256" key="2">
    <source>
        <dbReference type="ARBA" id="ARBA00009726"/>
    </source>
</evidence>
<keyword evidence="8 10" id="KW-0472">Membrane</keyword>
<evidence type="ECO:0000256" key="5">
    <source>
        <dbReference type="ARBA" id="ARBA00022741"/>
    </source>
</evidence>
<organism evidence="13 14">
    <name type="scientific">Miscanthus lutarioriparius</name>
    <dbReference type="NCBI Taxonomy" id="422564"/>
    <lineage>
        <taxon>Eukaryota</taxon>
        <taxon>Viridiplantae</taxon>
        <taxon>Streptophyta</taxon>
        <taxon>Embryophyta</taxon>
        <taxon>Tracheophyta</taxon>
        <taxon>Spermatophyta</taxon>
        <taxon>Magnoliopsida</taxon>
        <taxon>Liliopsida</taxon>
        <taxon>Poales</taxon>
        <taxon>Poaceae</taxon>
        <taxon>PACMAD clade</taxon>
        <taxon>Panicoideae</taxon>
        <taxon>Andropogonodae</taxon>
        <taxon>Andropogoneae</taxon>
        <taxon>Saccharinae</taxon>
        <taxon>Miscanthus</taxon>
    </lineage>
</organism>
<evidence type="ECO:0000313" key="13">
    <source>
        <dbReference type="EMBL" id="CAD6202235.1"/>
    </source>
</evidence>
<evidence type="ECO:0000259" key="12">
    <source>
        <dbReference type="PROSITE" id="PS50929"/>
    </source>
</evidence>
<feature type="compositionally biased region" description="Low complexity" evidence="9">
    <location>
        <begin position="456"/>
        <end position="465"/>
    </location>
</feature>
<comment type="subcellular location">
    <subcellularLocation>
        <location evidence="1">Membrane</location>
        <topology evidence="1">Multi-pass membrane protein</topology>
    </subcellularLocation>
</comment>
<dbReference type="InterPro" id="IPR011527">
    <property type="entry name" value="ABC1_TM_dom"/>
</dbReference>
<sequence length="1023" mass="113205">MAATPAWDREESLIFFQQLLFLHGVLLAAYSWYANGGAGWSRGAVAEWVDAAARTVSWLLLAAYLQFDFGRRQRRQERFPAPLRLWWALFMLLSVVAVGVHAATSLDGFLVPARSWALDAVSVTAAVVLLSAGYFLGRKEGEGRGHASEKQEPLLNGSHEAADDDDENSSSASDASLFTGAVFLSVLTFSWMGPLLGVGHRKTLVLEDVPGLEPGDSVAGILPPFKANLEALTRDVRSSRKVVTAFKLTKALLRTLWWHVAVTAFYTLVYCVAAYVGPYLIDSLVQYLYLSNDERYAGKGQLLVLAFVVAKVLECLSQRHLFFRLQQAGIRARSALVAVVYQKSLALSSQSRRSRTSGEMINIVSVDADRVGIFSWYLHEECLLVDLASKTVVYVTHQIEFLPAADLILVMKDGRIAQAGKYDEILGSGEELMELVGAHKESLTTLDVIDAMNNGGNVSSSSSPSGREKPNLSRSLSLAEKKHEANDDEGNDARSGQLVQEEEREKGRVGFWVYWKYLTLAYKGALVPLVLLEQMLFQVIQIASNYWMAWAAPVSKDVEPPASTDQSEVDTNIADQMGTVAFSIIQLVGIIVVMSQVAWQVFVVFIPVFAACVWYQRYYIDTARELQRLVGVCYAPIIQHFAESIAGSSTIRSFGKGNQFVSTNSRLTDAYSRPKFYNAGAREWLCFRLDVLSSLVFAFSLIFLINLPTGLIDPGIAGLAITYGLSLNTLQAQVVWSMCTLENKIISVERILQYISIPTEPPLVMSENKLAHNWPTNREIQLHNLHVKYAPQLPFVLKGLTVTFPGGMKTGIVGRTGSGKSTLIQSLFRIVDPTVGQILIDGVDICTIGLHDMRSRLSIIPQEPTMFEGTVRSNLDPLGEYSDDQIWEALDCCQLGDEVRKQELKLDSPVIENGENWSVGQRQLVCLGRVILKQSKVLVLDEATASVDTATDNLIQRTLRQQFKETTVITIVHRISSVLDSDMVLLLDNGVAVEHDRPNKLLEDKSSLFSKLVAKYTMRAAHT</sequence>
<dbReference type="PANTHER" id="PTHR24223:SF374">
    <property type="entry name" value="ABC TRANSPORTER C FAMILY MEMBER 3"/>
    <property type="match status" value="1"/>
</dbReference>
<evidence type="ECO:0000256" key="10">
    <source>
        <dbReference type="SAM" id="Phobius"/>
    </source>
</evidence>
<evidence type="ECO:0000256" key="8">
    <source>
        <dbReference type="ARBA" id="ARBA00023136"/>
    </source>
</evidence>
<dbReference type="FunFam" id="1.20.1560.10:FF:000300">
    <property type="entry name" value="Putative MRP-like ABC transporter"/>
    <property type="match status" value="1"/>
</dbReference>
<dbReference type="SUPFAM" id="SSF52540">
    <property type="entry name" value="P-loop containing nucleoside triphosphate hydrolases"/>
    <property type="match status" value="2"/>
</dbReference>
<dbReference type="PROSITE" id="PS50929">
    <property type="entry name" value="ABC_TM1F"/>
    <property type="match status" value="1"/>
</dbReference>
<dbReference type="GO" id="GO:0140359">
    <property type="term" value="F:ABC-type transporter activity"/>
    <property type="evidence" value="ECO:0007669"/>
    <property type="project" value="InterPro"/>
</dbReference>
<dbReference type="InterPro" id="IPR003593">
    <property type="entry name" value="AAA+_ATPase"/>
</dbReference>
<dbReference type="GO" id="GO:0016020">
    <property type="term" value="C:membrane"/>
    <property type="evidence" value="ECO:0007669"/>
    <property type="project" value="UniProtKB-SubCell"/>
</dbReference>
<dbReference type="AlphaFoldDB" id="A0A811MBS3"/>
<name>A0A811MBS3_9POAL</name>
<dbReference type="InterPro" id="IPR050173">
    <property type="entry name" value="ABC_transporter_C-like"/>
</dbReference>
<dbReference type="GO" id="GO:0005524">
    <property type="term" value="F:ATP binding"/>
    <property type="evidence" value="ECO:0007669"/>
    <property type="project" value="UniProtKB-KW"/>
</dbReference>
<dbReference type="CDD" id="cd03244">
    <property type="entry name" value="ABCC_MRP_domain2"/>
    <property type="match status" value="1"/>
</dbReference>
<dbReference type="CDD" id="cd18580">
    <property type="entry name" value="ABC_6TM_ABCC_D2"/>
    <property type="match status" value="1"/>
</dbReference>
<feature type="transmembrane region" description="Helical" evidence="10">
    <location>
        <begin position="116"/>
        <end position="136"/>
    </location>
</feature>
<protein>
    <recommendedName>
        <fullName evidence="15">ABC transporter C family member 3</fullName>
    </recommendedName>
</protein>
<keyword evidence="6" id="KW-0067">ATP-binding</keyword>
<dbReference type="Gene3D" id="1.20.1560.10">
    <property type="entry name" value="ABC transporter type 1, transmembrane domain"/>
    <property type="match status" value="2"/>
</dbReference>
<comment type="similarity">
    <text evidence="2">Belongs to the ABC transporter superfamily. ABCC family. Conjugate transporter (TC 3.A.1.208) subfamily.</text>
</comment>
<dbReference type="Gene3D" id="3.40.50.300">
    <property type="entry name" value="P-loop containing nucleotide triphosphate hydrolases"/>
    <property type="match status" value="2"/>
</dbReference>
<dbReference type="Pfam" id="PF00664">
    <property type="entry name" value="ABC_membrane"/>
    <property type="match status" value="1"/>
</dbReference>
<evidence type="ECO:0000256" key="3">
    <source>
        <dbReference type="ARBA" id="ARBA00022448"/>
    </source>
</evidence>
<dbReference type="InterPro" id="IPR027417">
    <property type="entry name" value="P-loop_NTPase"/>
</dbReference>
<dbReference type="InterPro" id="IPR036640">
    <property type="entry name" value="ABC1_TM_sf"/>
</dbReference>
<proteinExistence type="inferred from homology"/>
<dbReference type="PANTHER" id="PTHR24223">
    <property type="entry name" value="ATP-BINDING CASSETTE SUB-FAMILY C"/>
    <property type="match status" value="1"/>
</dbReference>
<feature type="region of interest" description="Disordered" evidence="9">
    <location>
        <begin position="142"/>
        <end position="172"/>
    </location>
</feature>
<feature type="transmembrane region" description="Helical" evidence="10">
    <location>
        <begin position="85"/>
        <end position="104"/>
    </location>
</feature>
<dbReference type="InterPro" id="IPR044726">
    <property type="entry name" value="ABCC_6TM_D2"/>
</dbReference>
<accession>A0A811MBS3</accession>
<feature type="compositionally biased region" description="Basic and acidic residues" evidence="9">
    <location>
        <begin position="142"/>
        <end position="152"/>
    </location>
</feature>
<evidence type="ECO:0000256" key="4">
    <source>
        <dbReference type="ARBA" id="ARBA00022692"/>
    </source>
</evidence>
<evidence type="ECO:0000256" key="7">
    <source>
        <dbReference type="ARBA" id="ARBA00022989"/>
    </source>
</evidence>
<comment type="caution">
    <text evidence="13">The sequence shown here is derived from an EMBL/GenBank/DDBJ whole genome shotgun (WGS) entry which is preliminary data.</text>
</comment>
<feature type="region of interest" description="Disordered" evidence="9">
    <location>
        <begin position="456"/>
        <end position="501"/>
    </location>
</feature>
<evidence type="ECO:0000256" key="9">
    <source>
        <dbReference type="SAM" id="MobiDB-lite"/>
    </source>
</evidence>
<feature type="transmembrane region" description="Helical" evidence="10">
    <location>
        <begin position="256"/>
        <end position="276"/>
    </location>
</feature>
<dbReference type="InterPro" id="IPR003439">
    <property type="entry name" value="ABC_transporter-like_ATP-bd"/>
</dbReference>
<dbReference type="GO" id="GO:0016887">
    <property type="term" value="F:ATP hydrolysis activity"/>
    <property type="evidence" value="ECO:0007669"/>
    <property type="project" value="InterPro"/>
</dbReference>
<evidence type="ECO:0000313" key="14">
    <source>
        <dbReference type="Proteomes" id="UP000604825"/>
    </source>
</evidence>
<evidence type="ECO:0000256" key="1">
    <source>
        <dbReference type="ARBA" id="ARBA00004141"/>
    </source>
</evidence>
<evidence type="ECO:0008006" key="15">
    <source>
        <dbReference type="Google" id="ProtNLM"/>
    </source>
</evidence>
<feature type="domain" description="ABC transmembrane type-1" evidence="12">
    <location>
        <begin position="261"/>
        <end position="743"/>
    </location>
</feature>
<dbReference type="OrthoDB" id="6500128at2759"/>
<feature type="domain" description="ABC transporter" evidence="11">
    <location>
        <begin position="780"/>
        <end position="1014"/>
    </location>
</feature>
<keyword evidence="7 10" id="KW-1133">Transmembrane helix</keyword>
<gene>
    <name evidence="13" type="ORF">NCGR_LOCUS524</name>
</gene>
<keyword evidence="3" id="KW-0813">Transport</keyword>
<keyword evidence="5" id="KW-0547">Nucleotide-binding</keyword>
<reference evidence="13" key="1">
    <citation type="submission" date="2020-10" db="EMBL/GenBank/DDBJ databases">
        <authorList>
            <person name="Han B."/>
            <person name="Lu T."/>
            <person name="Zhao Q."/>
            <person name="Huang X."/>
            <person name="Zhao Y."/>
        </authorList>
    </citation>
    <scope>NUCLEOTIDE SEQUENCE</scope>
</reference>
<feature type="transmembrane region" description="Helical" evidence="10">
    <location>
        <begin position="45"/>
        <end position="65"/>
    </location>
</feature>
<dbReference type="EMBL" id="CAJGYO010000001">
    <property type="protein sequence ID" value="CAD6202235.1"/>
    <property type="molecule type" value="Genomic_DNA"/>
</dbReference>
<keyword evidence="4 10" id="KW-0812">Transmembrane</keyword>
<dbReference type="Pfam" id="PF00005">
    <property type="entry name" value="ABC_tran"/>
    <property type="match status" value="1"/>
</dbReference>
<feature type="transmembrane region" description="Helical" evidence="10">
    <location>
        <begin position="601"/>
        <end position="620"/>
    </location>
</feature>
<dbReference type="PROSITE" id="PS50893">
    <property type="entry name" value="ABC_TRANSPORTER_2"/>
    <property type="match status" value="1"/>
</dbReference>
<dbReference type="SUPFAM" id="SSF90123">
    <property type="entry name" value="ABC transporter transmembrane region"/>
    <property type="match status" value="2"/>
</dbReference>
<feature type="transmembrane region" description="Helical" evidence="10">
    <location>
        <begin position="12"/>
        <end position="33"/>
    </location>
</feature>
<evidence type="ECO:0000259" key="11">
    <source>
        <dbReference type="PROSITE" id="PS50893"/>
    </source>
</evidence>
<feature type="transmembrane region" description="Helical" evidence="10">
    <location>
        <begin position="685"/>
        <end position="705"/>
    </location>
</feature>
<evidence type="ECO:0000256" key="6">
    <source>
        <dbReference type="ARBA" id="ARBA00022840"/>
    </source>
</evidence>
<dbReference type="SMART" id="SM00382">
    <property type="entry name" value="AAA"/>
    <property type="match status" value="1"/>
</dbReference>
<dbReference type="Proteomes" id="UP000604825">
    <property type="component" value="Unassembled WGS sequence"/>
</dbReference>
<dbReference type="FunFam" id="3.40.50.300:FF:000169">
    <property type="entry name" value="ABC transporter C family member 3"/>
    <property type="match status" value="1"/>
</dbReference>